<dbReference type="Proteomes" id="UP000029121">
    <property type="component" value="Unassembled WGS sequence"/>
</dbReference>
<evidence type="ECO:0008006" key="3">
    <source>
        <dbReference type="Google" id="ProtNLM"/>
    </source>
</evidence>
<dbReference type="eggNOG" id="KOG4197">
    <property type="taxonomic scope" value="Eukaryota"/>
</dbReference>
<dbReference type="EMBL" id="KB870805">
    <property type="protein sequence ID" value="EOA36480.1"/>
    <property type="molecule type" value="Genomic_DNA"/>
</dbReference>
<dbReference type="PANTHER" id="PTHR47926">
    <property type="entry name" value="PENTATRICOPEPTIDE REPEAT-CONTAINING PROTEIN"/>
    <property type="match status" value="1"/>
</dbReference>
<proteinExistence type="predicted"/>
<evidence type="ECO:0000313" key="1">
    <source>
        <dbReference type="EMBL" id="EOA36480.1"/>
    </source>
</evidence>
<dbReference type="PANTHER" id="PTHR47926:SF460">
    <property type="entry name" value="OS01G0815900 PROTEIN"/>
    <property type="match status" value="1"/>
</dbReference>
<dbReference type="Pfam" id="PF20431">
    <property type="entry name" value="E_motif"/>
    <property type="match status" value="1"/>
</dbReference>
<name>R0IE51_9BRAS</name>
<evidence type="ECO:0000313" key="2">
    <source>
        <dbReference type="Proteomes" id="UP000029121"/>
    </source>
</evidence>
<organism evidence="1 2">
    <name type="scientific">Capsella rubella</name>
    <dbReference type="NCBI Taxonomy" id="81985"/>
    <lineage>
        <taxon>Eukaryota</taxon>
        <taxon>Viridiplantae</taxon>
        <taxon>Streptophyta</taxon>
        <taxon>Embryophyta</taxon>
        <taxon>Tracheophyta</taxon>
        <taxon>Spermatophyta</taxon>
        <taxon>Magnoliopsida</taxon>
        <taxon>eudicotyledons</taxon>
        <taxon>Gunneridae</taxon>
        <taxon>Pentapetalae</taxon>
        <taxon>rosids</taxon>
        <taxon>malvids</taxon>
        <taxon>Brassicales</taxon>
        <taxon>Brassicaceae</taxon>
        <taxon>Camelineae</taxon>
        <taxon>Capsella</taxon>
    </lineage>
</organism>
<dbReference type="GO" id="GO:0003723">
    <property type="term" value="F:RNA binding"/>
    <property type="evidence" value="ECO:0007669"/>
    <property type="project" value="InterPro"/>
</dbReference>
<protein>
    <recommendedName>
        <fullName evidence="3">DYW domain-containing protein</fullName>
    </recommendedName>
</protein>
<gene>
    <name evidence="1" type="ORF">CARUB_v10011104mg</name>
</gene>
<dbReference type="STRING" id="81985.R0IE51"/>
<keyword evidence="2" id="KW-1185">Reference proteome</keyword>
<reference evidence="2" key="1">
    <citation type="journal article" date="2013" name="Nat. Genet.">
        <title>The Capsella rubella genome and the genomic consequences of rapid mating system evolution.</title>
        <authorList>
            <person name="Slotte T."/>
            <person name="Hazzouri K.M."/>
            <person name="Agren J.A."/>
            <person name="Koenig D."/>
            <person name="Maumus F."/>
            <person name="Guo Y.L."/>
            <person name="Steige K."/>
            <person name="Platts A.E."/>
            <person name="Escobar J.S."/>
            <person name="Newman L.K."/>
            <person name="Wang W."/>
            <person name="Mandakova T."/>
            <person name="Vello E."/>
            <person name="Smith L.M."/>
            <person name="Henz S.R."/>
            <person name="Steffen J."/>
            <person name="Takuno S."/>
            <person name="Brandvain Y."/>
            <person name="Coop G."/>
            <person name="Andolfatto P."/>
            <person name="Hu T.T."/>
            <person name="Blanchette M."/>
            <person name="Clark R.M."/>
            <person name="Quesneville H."/>
            <person name="Nordborg M."/>
            <person name="Gaut B.S."/>
            <person name="Lysak M.A."/>
            <person name="Jenkins J."/>
            <person name="Grimwood J."/>
            <person name="Chapman J."/>
            <person name="Prochnik S."/>
            <person name="Shu S."/>
            <person name="Rokhsar D."/>
            <person name="Schmutz J."/>
            <person name="Weigel D."/>
            <person name="Wright S.I."/>
        </authorList>
    </citation>
    <scope>NUCLEOTIDE SEQUENCE [LARGE SCALE GENOMIC DNA]</scope>
    <source>
        <strain evidence="2">cv. Monte Gargano</strain>
    </source>
</reference>
<sequence length="118" mass="13651">MLYMNRRIDERESEAHSKPYIFGFQQNGRLEEAEKIALEIPIDQKAVVWRMLLGACSVYDDAEMDERITRKLMELEGSHGGDYVLMSNILCDFSDAQRFRKLMDVRGVVKHAGHSQLT</sequence>
<accession>R0IE51</accession>
<dbReference type="InterPro" id="IPR046848">
    <property type="entry name" value="E_motif"/>
</dbReference>
<dbReference type="GO" id="GO:0009451">
    <property type="term" value="P:RNA modification"/>
    <property type="evidence" value="ECO:0007669"/>
    <property type="project" value="InterPro"/>
</dbReference>
<dbReference type="AlphaFoldDB" id="R0IE51"/>
<dbReference type="InterPro" id="IPR046960">
    <property type="entry name" value="PPR_At4g14850-like_plant"/>
</dbReference>